<accession>A0A4C1ZGK7</accession>
<proteinExistence type="predicted"/>
<reference evidence="2 3" key="1">
    <citation type="journal article" date="2019" name="Commun. Biol.">
        <title>The bagworm genome reveals a unique fibroin gene that provides high tensile strength.</title>
        <authorList>
            <person name="Kono N."/>
            <person name="Nakamura H."/>
            <person name="Ohtoshi R."/>
            <person name="Tomita M."/>
            <person name="Numata K."/>
            <person name="Arakawa K."/>
        </authorList>
    </citation>
    <scope>NUCLEOTIDE SEQUENCE [LARGE SCALE GENOMIC DNA]</scope>
</reference>
<comment type="caution">
    <text evidence="2">The sequence shown here is derived from an EMBL/GenBank/DDBJ whole genome shotgun (WGS) entry which is preliminary data.</text>
</comment>
<feature type="region of interest" description="Disordered" evidence="1">
    <location>
        <begin position="55"/>
        <end position="81"/>
    </location>
</feature>
<evidence type="ECO:0000313" key="2">
    <source>
        <dbReference type="EMBL" id="GBP87971.1"/>
    </source>
</evidence>
<dbReference type="AlphaFoldDB" id="A0A4C1ZGK7"/>
<dbReference type="EMBL" id="BGZK01001898">
    <property type="protein sequence ID" value="GBP87971.1"/>
    <property type="molecule type" value="Genomic_DNA"/>
</dbReference>
<name>A0A4C1ZGK7_EUMVA</name>
<sequence>MLLSELYGYANLFDTSLKNVQILIAESPPTDRRRPYDCTLAINHRDTRPPLKMKSLAALERSSPTTDRTTPRQSVSSHAPVAPRASVAELYMRSDHGPRFVRNSIKIKHVHM</sequence>
<protein>
    <submittedName>
        <fullName evidence="2">Uncharacterized protein</fullName>
    </submittedName>
</protein>
<gene>
    <name evidence="2" type="ORF">EVAR_62478_1</name>
</gene>
<feature type="compositionally biased region" description="Low complexity" evidence="1">
    <location>
        <begin position="61"/>
        <end position="72"/>
    </location>
</feature>
<keyword evidence="3" id="KW-1185">Reference proteome</keyword>
<evidence type="ECO:0000256" key="1">
    <source>
        <dbReference type="SAM" id="MobiDB-lite"/>
    </source>
</evidence>
<evidence type="ECO:0000313" key="3">
    <source>
        <dbReference type="Proteomes" id="UP000299102"/>
    </source>
</evidence>
<organism evidence="2 3">
    <name type="scientific">Eumeta variegata</name>
    <name type="common">Bagworm moth</name>
    <name type="synonym">Eumeta japonica</name>
    <dbReference type="NCBI Taxonomy" id="151549"/>
    <lineage>
        <taxon>Eukaryota</taxon>
        <taxon>Metazoa</taxon>
        <taxon>Ecdysozoa</taxon>
        <taxon>Arthropoda</taxon>
        <taxon>Hexapoda</taxon>
        <taxon>Insecta</taxon>
        <taxon>Pterygota</taxon>
        <taxon>Neoptera</taxon>
        <taxon>Endopterygota</taxon>
        <taxon>Lepidoptera</taxon>
        <taxon>Glossata</taxon>
        <taxon>Ditrysia</taxon>
        <taxon>Tineoidea</taxon>
        <taxon>Psychidae</taxon>
        <taxon>Oiketicinae</taxon>
        <taxon>Eumeta</taxon>
    </lineage>
</organism>
<dbReference type="Proteomes" id="UP000299102">
    <property type="component" value="Unassembled WGS sequence"/>
</dbReference>